<dbReference type="RefSeq" id="XP_011197807.2">
    <property type="nucleotide sequence ID" value="XM_011199505.4"/>
</dbReference>
<evidence type="ECO:0000313" key="2">
    <source>
        <dbReference type="EMBL" id="JAC54113.1"/>
    </source>
</evidence>
<feature type="transmembrane region" description="Helical" evidence="1">
    <location>
        <begin position="139"/>
        <end position="157"/>
    </location>
</feature>
<keyword evidence="1" id="KW-1133">Transmembrane helix</keyword>
<keyword evidence="1" id="KW-0812">Transmembrane</keyword>
<feature type="transmembrane region" description="Helical" evidence="1">
    <location>
        <begin position="116"/>
        <end position="133"/>
    </location>
</feature>
<dbReference type="KEGG" id="bdr:105222270"/>
<dbReference type="AlphaFoldDB" id="A0A034WK19"/>
<sequence>MELQQSPEVDDLEERVKLRREARRKKILENAKSRLEKLSKRQGGDGDSDLVHQRSNHQIQETIEYSDPEVEPDIPENLQMPFQHFQQFENTFKGFESSLNQEDVQEKEKPFLKYKLHVVLAVTIAYITSLILNESEGKTFFVIIPVALVILSDLTIFRQQKQRNPMINMLVIFGLRSQEIVHALDVVSKLQNIMADLSIFIFYFCLATCFGNQFVHLADIK</sequence>
<evidence type="ECO:0000256" key="1">
    <source>
        <dbReference type="SAM" id="Phobius"/>
    </source>
</evidence>
<feature type="transmembrane region" description="Helical" evidence="1">
    <location>
        <begin position="197"/>
        <end position="215"/>
    </location>
</feature>
<dbReference type="OrthoDB" id="9895378at2759"/>
<accession>A0A034WK19</accession>
<reference evidence="2" key="1">
    <citation type="journal article" date="2014" name="BMC Genomics">
        <title>Characterizing the developmental transcriptome of the oriental fruit fly, Bactrocera dorsalis (Diptera: Tephritidae) through comparative genomic analysis with Drosophila melanogaster utilizing modENCODE datasets.</title>
        <authorList>
            <person name="Geib S.M."/>
            <person name="Calla B."/>
            <person name="Hall B."/>
            <person name="Hou S."/>
            <person name="Manoukis N.C."/>
        </authorList>
    </citation>
    <scope>NUCLEOTIDE SEQUENCE</scope>
    <source>
        <strain evidence="2">Punador</strain>
    </source>
</reference>
<name>A0A034WK19_BACDO</name>
<keyword evidence="1" id="KW-0472">Membrane</keyword>
<organism evidence="2">
    <name type="scientific">Bactrocera dorsalis</name>
    <name type="common">Oriental fruit fly</name>
    <name type="synonym">Dacus dorsalis</name>
    <dbReference type="NCBI Taxonomy" id="27457"/>
    <lineage>
        <taxon>Eukaryota</taxon>
        <taxon>Metazoa</taxon>
        <taxon>Ecdysozoa</taxon>
        <taxon>Arthropoda</taxon>
        <taxon>Hexapoda</taxon>
        <taxon>Insecta</taxon>
        <taxon>Pterygota</taxon>
        <taxon>Neoptera</taxon>
        <taxon>Endopterygota</taxon>
        <taxon>Diptera</taxon>
        <taxon>Brachycera</taxon>
        <taxon>Muscomorpha</taxon>
        <taxon>Tephritoidea</taxon>
        <taxon>Tephritidae</taxon>
        <taxon>Bactrocera</taxon>
        <taxon>Bactrocera</taxon>
    </lineage>
</organism>
<evidence type="ECO:0008006" key="3">
    <source>
        <dbReference type="Google" id="ProtNLM"/>
    </source>
</evidence>
<dbReference type="EMBL" id="GAKP01004839">
    <property type="protein sequence ID" value="JAC54113.1"/>
    <property type="molecule type" value="Transcribed_RNA"/>
</dbReference>
<protein>
    <recommendedName>
        <fullName evidence="3">Calcium signal-modulating cyclophilin ligand</fullName>
    </recommendedName>
</protein>
<proteinExistence type="predicted"/>
<dbReference type="GeneID" id="105222270"/>